<comment type="caution">
    <text evidence="12">The sequence shown here is derived from an EMBL/GenBank/DDBJ whole genome shotgun (WGS) entry which is preliminary data.</text>
</comment>
<keyword evidence="13" id="KW-1185">Reference proteome</keyword>
<evidence type="ECO:0000256" key="8">
    <source>
        <dbReference type="PROSITE-ProRule" id="PRU00377"/>
    </source>
</evidence>
<evidence type="ECO:0000256" key="2">
    <source>
        <dbReference type="ARBA" id="ARBA00022536"/>
    </source>
</evidence>
<keyword evidence="1 9" id="KW-0217">Developmental protein</keyword>
<evidence type="ECO:0000259" key="11">
    <source>
        <dbReference type="PROSITE" id="PS51051"/>
    </source>
</evidence>
<keyword evidence="4 9" id="KW-0677">Repeat</keyword>
<keyword evidence="3 9" id="KW-0812">Transmembrane</keyword>
<protein>
    <recommendedName>
        <fullName evidence="9">Delta-like protein</fullName>
    </recommendedName>
</protein>
<dbReference type="Pfam" id="PF07657">
    <property type="entry name" value="MNNL"/>
    <property type="match status" value="1"/>
</dbReference>
<keyword evidence="9" id="KW-0472">Membrane</keyword>
<evidence type="ECO:0000256" key="10">
    <source>
        <dbReference type="SAM" id="SignalP"/>
    </source>
</evidence>
<evidence type="ECO:0000313" key="12">
    <source>
        <dbReference type="EMBL" id="OWF34927.1"/>
    </source>
</evidence>
<proteinExistence type="predicted"/>
<dbReference type="PROSITE" id="PS51051">
    <property type="entry name" value="DSL"/>
    <property type="match status" value="1"/>
</dbReference>
<evidence type="ECO:0000256" key="9">
    <source>
        <dbReference type="RuleBase" id="RU280815"/>
    </source>
</evidence>
<feature type="disulfide bond" evidence="8">
    <location>
        <begin position="137"/>
        <end position="146"/>
    </location>
</feature>
<dbReference type="OrthoDB" id="6124250at2759"/>
<dbReference type="InterPro" id="IPR001774">
    <property type="entry name" value="DSL"/>
</dbReference>
<dbReference type="GO" id="GO:0007219">
    <property type="term" value="P:Notch signaling pathway"/>
    <property type="evidence" value="ECO:0007669"/>
    <property type="project" value="InterPro"/>
</dbReference>
<dbReference type="GO" id="GO:0016020">
    <property type="term" value="C:membrane"/>
    <property type="evidence" value="ECO:0007669"/>
    <property type="project" value="UniProtKB-SubCell"/>
</dbReference>
<dbReference type="AlphaFoldDB" id="A0A210PEM9"/>
<dbReference type="Pfam" id="PF01414">
    <property type="entry name" value="DSL"/>
    <property type="match status" value="1"/>
</dbReference>
<dbReference type="Gene3D" id="2.10.25.140">
    <property type="match status" value="1"/>
</dbReference>
<feature type="signal peptide" evidence="10">
    <location>
        <begin position="1"/>
        <end position="24"/>
    </location>
</feature>
<dbReference type="EMBL" id="NEDP02076747">
    <property type="protein sequence ID" value="OWF34927.1"/>
    <property type="molecule type" value="Genomic_DNA"/>
</dbReference>
<evidence type="ECO:0000256" key="5">
    <source>
        <dbReference type="ARBA" id="ARBA00022989"/>
    </source>
</evidence>
<sequence length="325" mass="36330">MMKIPKDFTLALFVLLWNTVVIESKGKLAVQLVDFHNKQGLDINGQCCDGVNIPMCPLEQCDHHFTVCAGEHPRIFWQYFVSVKLDSDNCPFHARLSLKVKVYCDPHYYGDDCSINCVADNACNGHYTCDNKGRKVCNAGWKGDNCEVTIQGGPADCSVYQDRTEFVPSVWEGQYRCPGETSQSFVLNVTHSNGLITTVGDITIQSFVIPLSGTCASSFKILTLQGQTLVPKYIGGRDLTTLELNMQEKDHEAIEMKGDVLIDGEKCPVLNLTRTKAFFDGCYIQNTCVRYGIQKAQFYCCNNNGLAYGHHFYSTSTGSHFRYLV</sequence>
<dbReference type="FunFam" id="2.10.25.140:FF:000001">
    <property type="entry name" value="Delta-like protein"/>
    <property type="match status" value="1"/>
</dbReference>
<evidence type="ECO:0000256" key="1">
    <source>
        <dbReference type="ARBA" id="ARBA00022473"/>
    </source>
</evidence>
<evidence type="ECO:0000313" key="13">
    <source>
        <dbReference type="Proteomes" id="UP000242188"/>
    </source>
</evidence>
<keyword evidence="7" id="KW-0325">Glycoprotein</keyword>
<dbReference type="Gene3D" id="2.60.40.3510">
    <property type="match status" value="1"/>
</dbReference>
<feature type="domain" description="DSL" evidence="11">
    <location>
        <begin position="102"/>
        <end position="146"/>
    </location>
</feature>
<dbReference type="InterPro" id="IPR011651">
    <property type="entry name" value="Notch_ligand_N"/>
</dbReference>
<feature type="disulfide bond" evidence="8">
    <location>
        <begin position="104"/>
        <end position="113"/>
    </location>
</feature>
<accession>A0A210PEM9</accession>
<dbReference type="Proteomes" id="UP000242188">
    <property type="component" value="Unassembled WGS sequence"/>
</dbReference>
<dbReference type="SMART" id="SM00051">
    <property type="entry name" value="DSL"/>
    <property type="match status" value="1"/>
</dbReference>
<evidence type="ECO:0000256" key="6">
    <source>
        <dbReference type="ARBA" id="ARBA00023157"/>
    </source>
</evidence>
<comment type="function">
    <text evidence="9">Putative Notch ligand involved in the mediation of Notch signaling.</text>
</comment>
<keyword evidence="2 9" id="KW-0245">EGF-like domain</keyword>
<organism evidence="12 13">
    <name type="scientific">Mizuhopecten yessoensis</name>
    <name type="common">Japanese scallop</name>
    <name type="synonym">Patinopecten yessoensis</name>
    <dbReference type="NCBI Taxonomy" id="6573"/>
    <lineage>
        <taxon>Eukaryota</taxon>
        <taxon>Metazoa</taxon>
        <taxon>Spiralia</taxon>
        <taxon>Lophotrochozoa</taxon>
        <taxon>Mollusca</taxon>
        <taxon>Bivalvia</taxon>
        <taxon>Autobranchia</taxon>
        <taxon>Pteriomorphia</taxon>
        <taxon>Pectinida</taxon>
        <taxon>Pectinoidea</taxon>
        <taxon>Pectinidae</taxon>
        <taxon>Mizuhopecten</taxon>
    </lineage>
</organism>
<dbReference type="STRING" id="6573.A0A210PEM9"/>
<evidence type="ECO:0000256" key="4">
    <source>
        <dbReference type="ARBA" id="ARBA00022737"/>
    </source>
</evidence>
<comment type="subcellular location">
    <subcellularLocation>
        <location evidence="9">Membrane</location>
        <topology evidence="9">Single-pass type I membrane protein</topology>
    </subcellularLocation>
</comment>
<feature type="disulfide bond" evidence="8">
    <location>
        <begin position="117"/>
        <end position="129"/>
    </location>
</feature>
<feature type="chain" id="PRO_5013324210" description="Delta-like protein" evidence="10">
    <location>
        <begin position="25"/>
        <end position="325"/>
    </location>
</feature>
<evidence type="ECO:0000256" key="7">
    <source>
        <dbReference type="ARBA" id="ARBA00023180"/>
    </source>
</evidence>
<evidence type="ECO:0000256" key="3">
    <source>
        <dbReference type="ARBA" id="ARBA00022692"/>
    </source>
</evidence>
<keyword evidence="6 8" id="KW-1015">Disulfide bond</keyword>
<keyword evidence="5 9" id="KW-1133">Transmembrane helix</keyword>
<name>A0A210PEM9_MIZYE</name>
<reference evidence="12 13" key="1">
    <citation type="journal article" date="2017" name="Nat. Ecol. Evol.">
        <title>Scallop genome provides insights into evolution of bilaterian karyotype and development.</title>
        <authorList>
            <person name="Wang S."/>
            <person name="Zhang J."/>
            <person name="Jiao W."/>
            <person name="Li J."/>
            <person name="Xun X."/>
            <person name="Sun Y."/>
            <person name="Guo X."/>
            <person name="Huan P."/>
            <person name="Dong B."/>
            <person name="Zhang L."/>
            <person name="Hu X."/>
            <person name="Sun X."/>
            <person name="Wang J."/>
            <person name="Zhao C."/>
            <person name="Wang Y."/>
            <person name="Wang D."/>
            <person name="Huang X."/>
            <person name="Wang R."/>
            <person name="Lv J."/>
            <person name="Li Y."/>
            <person name="Zhang Z."/>
            <person name="Liu B."/>
            <person name="Lu W."/>
            <person name="Hui Y."/>
            <person name="Liang J."/>
            <person name="Zhou Z."/>
            <person name="Hou R."/>
            <person name="Li X."/>
            <person name="Liu Y."/>
            <person name="Li H."/>
            <person name="Ning X."/>
            <person name="Lin Y."/>
            <person name="Zhao L."/>
            <person name="Xing Q."/>
            <person name="Dou J."/>
            <person name="Li Y."/>
            <person name="Mao J."/>
            <person name="Guo H."/>
            <person name="Dou H."/>
            <person name="Li T."/>
            <person name="Mu C."/>
            <person name="Jiang W."/>
            <person name="Fu Q."/>
            <person name="Fu X."/>
            <person name="Miao Y."/>
            <person name="Liu J."/>
            <person name="Yu Q."/>
            <person name="Li R."/>
            <person name="Liao H."/>
            <person name="Li X."/>
            <person name="Kong Y."/>
            <person name="Jiang Z."/>
            <person name="Chourrout D."/>
            <person name="Li R."/>
            <person name="Bao Z."/>
        </authorList>
    </citation>
    <scope>NUCLEOTIDE SEQUENCE [LARGE SCALE GENOMIC DNA]</scope>
    <source>
        <strain evidence="12 13">PY_sf001</strain>
    </source>
</reference>
<keyword evidence="9 10" id="KW-0732">Signal</keyword>
<gene>
    <name evidence="12" type="ORF">KP79_PYT08666</name>
</gene>